<gene>
    <name evidence="3" type="ORF">PFY00_03495</name>
</gene>
<dbReference type="Pfam" id="PF21906">
    <property type="entry name" value="WHD_NrtR"/>
    <property type="match status" value="1"/>
</dbReference>
<protein>
    <recommendedName>
        <fullName evidence="2">NrtR DNA-binding winged helix domain-containing protein</fullName>
    </recommendedName>
</protein>
<name>A0ABT4XPB3_9RHOB</name>
<feature type="region of interest" description="Disordered" evidence="1">
    <location>
        <begin position="1"/>
        <end position="25"/>
    </location>
</feature>
<evidence type="ECO:0000313" key="3">
    <source>
        <dbReference type="EMBL" id="MDA7423779.1"/>
    </source>
</evidence>
<feature type="domain" description="NrtR DNA-binding winged helix" evidence="2">
    <location>
        <begin position="125"/>
        <end position="182"/>
    </location>
</feature>
<comment type="caution">
    <text evidence="3">The sequence shown here is derived from an EMBL/GenBank/DDBJ whole genome shotgun (WGS) entry which is preliminary data.</text>
</comment>
<accession>A0ABT4XPB3</accession>
<dbReference type="InterPro" id="IPR015797">
    <property type="entry name" value="NUDIX_hydrolase-like_dom_sf"/>
</dbReference>
<evidence type="ECO:0000256" key="1">
    <source>
        <dbReference type="SAM" id="MobiDB-lite"/>
    </source>
</evidence>
<dbReference type="Gene3D" id="1.10.10.10">
    <property type="entry name" value="Winged helix-like DNA-binding domain superfamily/Winged helix DNA-binding domain"/>
    <property type="match status" value="1"/>
</dbReference>
<reference evidence="3 4" key="1">
    <citation type="submission" date="2023-01" db="EMBL/GenBank/DDBJ databases">
        <title>Thalassococcus onchidii sp. nov., isolated from a marine invertebrate from the South China Sea.</title>
        <authorList>
            <person name="Xu S."/>
            <person name="Liu Z."/>
            <person name="Xu Y."/>
        </authorList>
    </citation>
    <scope>NUCLEOTIDE SEQUENCE [LARGE SCALE GENOMIC DNA]</scope>
    <source>
        <strain evidence="3 4">KCTC 32084</strain>
    </source>
</reference>
<dbReference type="CDD" id="cd18873">
    <property type="entry name" value="NUDIX_NadM_like"/>
    <property type="match status" value="1"/>
</dbReference>
<evidence type="ECO:0000259" key="2">
    <source>
        <dbReference type="Pfam" id="PF21906"/>
    </source>
</evidence>
<organism evidence="3 4">
    <name type="scientific">Thalassococcus lentus</name>
    <dbReference type="NCBI Taxonomy" id="1210524"/>
    <lineage>
        <taxon>Bacteria</taxon>
        <taxon>Pseudomonadati</taxon>
        <taxon>Pseudomonadota</taxon>
        <taxon>Alphaproteobacteria</taxon>
        <taxon>Rhodobacterales</taxon>
        <taxon>Roseobacteraceae</taxon>
        <taxon>Thalassococcus</taxon>
    </lineage>
</organism>
<dbReference type="SUPFAM" id="SSF55811">
    <property type="entry name" value="Nudix"/>
    <property type="match status" value="1"/>
</dbReference>
<dbReference type="PANTHER" id="PTHR43736:SF4">
    <property type="entry name" value="SLR1690 PROTEIN"/>
    <property type="match status" value="1"/>
</dbReference>
<keyword evidence="4" id="KW-1185">Reference proteome</keyword>
<dbReference type="InterPro" id="IPR036390">
    <property type="entry name" value="WH_DNA-bd_sf"/>
</dbReference>
<dbReference type="Gene3D" id="3.90.79.10">
    <property type="entry name" value="Nucleoside Triphosphate Pyrophosphohydrolase"/>
    <property type="match status" value="1"/>
</dbReference>
<dbReference type="PANTHER" id="PTHR43736">
    <property type="entry name" value="ADP-RIBOSE PYROPHOSPHATASE"/>
    <property type="match status" value="1"/>
</dbReference>
<sequence length="194" mass="21969">MTRGSAPFAGQQALPGGYVHTDEDQDTEATARRVLLEKLGLRDILCEQVATFSSADRDPRGWSASVTYFAVISLQDFESVDQATNLKWVPLTNPGKLAFDHAEICQHVHRRIQSKAIYSTLPAWFLPKHFTLAELRQTYERLSGQSLNDSAFRRKVRELDMLAEVEGAKSKDTARPAQLYRLKEAKLTDFDRKI</sequence>
<dbReference type="SUPFAM" id="SSF46785">
    <property type="entry name" value="Winged helix' DNA-binding domain"/>
    <property type="match status" value="1"/>
</dbReference>
<dbReference type="InterPro" id="IPR036388">
    <property type="entry name" value="WH-like_DNA-bd_sf"/>
</dbReference>
<dbReference type="EMBL" id="JAQIOY010000001">
    <property type="protein sequence ID" value="MDA7423779.1"/>
    <property type="molecule type" value="Genomic_DNA"/>
</dbReference>
<evidence type="ECO:0000313" key="4">
    <source>
        <dbReference type="Proteomes" id="UP001210720"/>
    </source>
</evidence>
<dbReference type="Proteomes" id="UP001210720">
    <property type="component" value="Unassembled WGS sequence"/>
</dbReference>
<dbReference type="InterPro" id="IPR054105">
    <property type="entry name" value="WHD_NrtR"/>
</dbReference>
<dbReference type="RefSeq" id="WP_271431113.1">
    <property type="nucleotide sequence ID" value="NZ_JAQIOY010000001.1"/>
</dbReference>
<proteinExistence type="predicted"/>